<comment type="caution">
    <text evidence="2">The sequence shown here is derived from an EMBL/GenBank/DDBJ whole genome shotgun (WGS) entry which is preliminary data.</text>
</comment>
<sequence length="93" mass="10352">MFPYSANTPDSTLPAGVIERDDREEDDPWLGVIKGSNIRGYNGGFHDGLSPQSPLDRPPQAPARMWQDVTRRLSLAPAAYNEHVPGPHMFQTH</sequence>
<evidence type="ECO:0000313" key="2">
    <source>
        <dbReference type="EMBL" id="KAL1307010.1"/>
    </source>
</evidence>
<feature type="compositionally biased region" description="Polar residues" evidence="1">
    <location>
        <begin position="1"/>
        <end position="11"/>
    </location>
</feature>
<gene>
    <name evidence="2" type="ORF">AAFC00_005639</name>
</gene>
<dbReference type="EMBL" id="JBFMKM010000004">
    <property type="protein sequence ID" value="KAL1307010.1"/>
    <property type="molecule type" value="Genomic_DNA"/>
</dbReference>
<accession>A0ABR3PLV2</accession>
<protein>
    <submittedName>
        <fullName evidence="2">Uncharacterized protein</fullName>
    </submittedName>
</protein>
<feature type="region of interest" description="Disordered" evidence="1">
    <location>
        <begin position="1"/>
        <end position="62"/>
    </location>
</feature>
<name>A0ABR3PLV2_9PEZI</name>
<proteinExistence type="predicted"/>
<keyword evidence="3" id="KW-1185">Reference proteome</keyword>
<dbReference type="GeneID" id="95979338"/>
<reference evidence="2 3" key="1">
    <citation type="submission" date="2024-07" db="EMBL/GenBank/DDBJ databases">
        <title>Draft sequence of the Neodothiora populina.</title>
        <authorList>
            <person name="Drown D.D."/>
            <person name="Schuette U.S."/>
            <person name="Buechlein A.B."/>
            <person name="Rusch D.R."/>
            <person name="Winton L.W."/>
            <person name="Adams G.A."/>
        </authorList>
    </citation>
    <scope>NUCLEOTIDE SEQUENCE [LARGE SCALE GENOMIC DNA]</scope>
    <source>
        <strain evidence="2 3">CPC 39397</strain>
    </source>
</reference>
<dbReference type="Proteomes" id="UP001562354">
    <property type="component" value="Unassembled WGS sequence"/>
</dbReference>
<evidence type="ECO:0000256" key="1">
    <source>
        <dbReference type="SAM" id="MobiDB-lite"/>
    </source>
</evidence>
<evidence type="ECO:0000313" key="3">
    <source>
        <dbReference type="Proteomes" id="UP001562354"/>
    </source>
</evidence>
<organism evidence="2 3">
    <name type="scientific">Neodothiora populina</name>
    <dbReference type="NCBI Taxonomy" id="2781224"/>
    <lineage>
        <taxon>Eukaryota</taxon>
        <taxon>Fungi</taxon>
        <taxon>Dikarya</taxon>
        <taxon>Ascomycota</taxon>
        <taxon>Pezizomycotina</taxon>
        <taxon>Dothideomycetes</taxon>
        <taxon>Dothideomycetidae</taxon>
        <taxon>Dothideales</taxon>
        <taxon>Dothioraceae</taxon>
        <taxon>Neodothiora</taxon>
    </lineage>
</organism>
<dbReference type="RefSeq" id="XP_069203282.1">
    <property type="nucleotide sequence ID" value="XM_069348255.1"/>
</dbReference>